<name>A0A2A2M1U0_9BILA</name>
<dbReference type="Proteomes" id="UP000218231">
    <property type="component" value="Unassembled WGS sequence"/>
</dbReference>
<dbReference type="AlphaFoldDB" id="A0A2A2M1U0"/>
<gene>
    <name evidence="2" type="ORF">WR25_20464</name>
</gene>
<evidence type="ECO:0000256" key="1">
    <source>
        <dbReference type="SAM" id="MobiDB-lite"/>
    </source>
</evidence>
<accession>A0A2A2M1U0</accession>
<keyword evidence="3" id="KW-1185">Reference proteome</keyword>
<sequence>MLETGGDAGGERRFVCIDDRVGKTARARDDRHAAISESVQLGQAARFEARRDQDGVGAALQQMRERLVIADLHADPAGIACGGGKECRLEMRVARSEQRQPSAERDKFVEALRQDIHALLPRQAADDGKQGAVPRFQSEYAFDRALVRLATAERAGGVTAGEGGVGFRVPDRGVDAVDDAMDAVAARFDQAFEAHAEATFADLSRIGRADGGDRVRGGEACLQEPDATIIFDAVDRIGHCGQAEVREHLRAELALEGDIVDGHHARRAAIGVQEAEIGGCHCRLPVVRVEQVEAITRHHARRDFGGREGERCKPLPVVGLAIESAGPCEQFRRVEHHQRMLADVRRQQPRLDAEQIGPAMHDRRTLHRLGERGIAGEQRGRCDPMRADRVGEGTDDVRQPAGLHQREGFGCDREDRQGHSARRSIIGWVIRQMPLSVRRKRRLSSSGSSPTMSPSGMTTPRSSTTRFRRAPRPMWQ</sequence>
<feature type="compositionally biased region" description="Low complexity" evidence="1">
    <location>
        <begin position="444"/>
        <end position="465"/>
    </location>
</feature>
<feature type="compositionally biased region" description="Basic residues" evidence="1">
    <location>
        <begin position="466"/>
        <end position="476"/>
    </location>
</feature>
<organism evidence="2 3">
    <name type="scientific">Diploscapter pachys</name>
    <dbReference type="NCBI Taxonomy" id="2018661"/>
    <lineage>
        <taxon>Eukaryota</taxon>
        <taxon>Metazoa</taxon>
        <taxon>Ecdysozoa</taxon>
        <taxon>Nematoda</taxon>
        <taxon>Chromadorea</taxon>
        <taxon>Rhabditida</taxon>
        <taxon>Rhabditina</taxon>
        <taxon>Rhabditomorpha</taxon>
        <taxon>Rhabditoidea</taxon>
        <taxon>Rhabditidae</taxon>
        <taxon>Diploscapter</taxon>
    </lineage>
</organism>
<proteinExistence type="predicted"/>
<feature type="region of interest" description="Disordered" evidence="1">
    <location>
        <begin position="437"/>
        <end position="476"/>
    </location>
</feature>
<feature type="compositionally biased region" description="Basic and acidic residues" evidence="1">
    <location>
        <begin position="378"/>
        <end position="418"/>
    </location>
</feature>
<protein>
    <submittedName>
        <fullName evidence="2">Uncharacterized protein</fullName>
    </submittedName>
</protein>
<evidence type="ECO:0000313" key="2">
    <source>
        <dbReference type="EMBL" id="PAV92442.1"/>
    </source>
</evidence>
<dbReference type="EMBL" id="LIAE01006195">
    <property type="protein sequence ID" value="PAV92442.1"/>
    <property type="molecule type" value="Genomic_DNA"/>
</dbReference>
<feature type="region of interest" description="Disordered" evidence="1">
    <location>
        <begin position="378"/>
        <end position="420"/>
    </location>
</feature>
<reference evidence="2 3" key="1">
    <citation type="journal article" date="2017" name="Curr. Biol.">
        <title>Genome architecture and evolution of a unichromosomal asexual nematode.</title>
        <authorList>
            <person name="Fradin H."/>
            <person name="Zegar C."/>
            <person name="Gutwein M."/>
            <person name="Lucas J."/>
            <person name="Kovtun M."/>
            <person name="Corcoran D."/>
            <person name="Baugh L.R."/>
            <person name="Kiontke K."/>
            <person name="Gunsalus K."/>
            <person name="Fitch D.H."/>
            <person name="Piano F."/>
        </authorList>
    </citation>
    <scope>NUCLEOTIDE SEQUENCE [LARGE SCALE GENOMIC DNA]</scope>
    <source>
        <strain evidence="2">PF1309</strain>
    </source>
</reference>
<comment type="caution">
    <text evidence="2">The sequence shown here is derived from an EMBL/GenBank/DDBJ whole genome shotgun (WGS) entry which is preliminary data.</text>
</comment>
<evidence type="ECO:0000313" key="3">
    <source>
        <dbReference type="Proteomes" id="UP000218231"/>
    </source>
</evidence>